<name>X1T8J7_9ZZZZ</name>
<gene>
    <name evidence="1" type="ORF">S12H4_32002</name>
</gene>
<sequence length="78" mass="9528">MKRGVLRKIRRVYQYWVEEKTKAGVKRYGPYWRGSYYENGRERTVYIGKELPGGLRYLLDGRYRRPGYEEYTWPGRAK</sequence>
<protein>
    <submittedName>
        <fullName evidence="1">Uncharacterized protein</fullName>
    </submittedName>
</protein>
<organism evidence="1">
    <name type="scientific">marine sediment metagenome</name>
    <dbReference type="NCBI Taxonomy" id="412755"/>
    <lineage>
        <taxon>unclassified sequences</taxon>
        <taxon>metagenomes</taxon>
        <taxon>ecological metagenomes</taxon>
    </lineage>
</organism>
<proteinExistence type="predicted"/>
<dbReference type="EMBL" id="BARW01018729">
    <property type="protein sequence ID" value="GAJ01673.1"/>
    <property type="molecule type" value="Genomic_DNA"/>
</dbReference>
<comment type="caution">
    <text evidence="1">The sequence shown here is derived from an EMBL/GenBank/DDBJ whole genome shotgun (WGS) entry which is preliminary data.</text>
</comment>
<accession>X1T8J7</accession>
<dbReference type="AlphaFoldDB" id="X1T8J7"/>
<evidence type="ECO:0000313" key="1">
    <source>
        <dbReference type="EMBL" id="GAJ01673.1"/>
    </source>
</evidence>
<reference evidence="1" key="1">
    <citation type="journal article" date="2014" name="Front. Microbiol.">
        <title>High frequency of phylogenetically diverse reductive dehalogenase-homologous genes in deep subseafloor sedimentary metagenomes.</title>
        <authorList>
            <person name="Kawai M."/>
            <person name="Futagami T."/>
            <person name="Toyoda A."/>
            <person name="Takaki Y."/>
            <person name="Nishi S."/>
            <person name="Hori S."/>
            <person name="Arai W."/>
            <person name="Tsubouchi T."/>
            <person name="Morono Y."/>
            <person name="Uchiyama I."/>
            <person name="Ito T."/>
            <person name="Fujiyama A."/>
            <person name="Inagaki F."/>
            <person name="Takami H."/>
        </authorList>
    </citation>
    <scope>NUCLEOTIDE SEQUENCE</scope>
    <source>
        <strain evidence="1">Expedition CK06-06</strain>
    </source>
</reference>